<dbReference type="InterPro" id="IPR027417">
    <property type="entry name" value="P-loop_NTPase"/>
</dbReference>
<dbReference type="EMBL" id="JACHHH010000009">
    <property type="protein sequence ID" value="MBB6041796.1"/>
    <property type="molecule type" value="Genomic_DNA"/>
</dbReference>
<comment type="subcellular location">
    <subcellularLocation>
        <location evidence="1">Cell membrane</location>
        <topology evidence="1">Multi-pass membrane protein</topology>
    </subcellularLocation>
</comment>
<keyword evidence="5 7" id="KW-1133">Transmembrane helix</keyword>
<dbReference type="SMART" id="SM00382">
    <property type="entry name" value="AAA"/>
    <property type="match status" value="1"/>
</dbReference>
<dbReference type="PROSITE" id="PS00211">
    <property type="entry name" value="ABC_TRANSPORTER_1"/>
    <property type="match status" value="1"/>
</dbReference>
<keyword evidence="6 7" id="KW-0472">Membrane</keyword>
<dbReference type="PANTHER" id="PTHR43394">
    <property type="entry name" value="ATP-DEPENDENT PERMEASE MDL1, MITOCHONDRIAL"/>
    <property type="match status" value="1"/>
</dbReference>
<evidence type="ECO:0000256" key="7">
    <source>
        <dbReference type="SAM" id="Phobius"/>
    </source>
</evidence>
<comment type="caution">
    <text evidence="10">The sequence shown here is derived from an EMBL/GenBank/DDBJ whole genome shotgun (WGS) entry which is preliminary data.</text>
</comment>
<dbReference type="GeneID" id="85015319"/>
<evidence type="ECO:0000256" key="3">
    <source>
        <dbReference type="ARBA" id="ARBA00022741"/>
    </source>
</evidence>
<feature type="transmembrane region" description="Helical" evidence="7">
    <location>
        <begin position="165"/>
        <end position="183"/>
    </location>
</feature>
<dbReference type="GO" id="GO:0016887">
    <property type="term" value="F:ATP hydrolysis activity"/>
    <property type="evidence" value="ECO:0007669"/>
    <property type="project" value="InterPro"/>
</dbReference>
<dbReference type="InterPro" id="IPR003593">
    <property type="entry name" value="AAA+_ATPase"/>
</dbReference>
<dbReference type="PROSITE" id="PS50893">
    <property type="entry name" value="ABC_TRANSPORTER_2"/>
    <property type="match status" value="1"/>
</dbReference>
<feature type="domain" description="ABC transmembrane type-1" evidence="9">
    <location>
        <begin position="27"/>
        <end position="286"/>
    </location>
</feature>
<evidence type="ECO:0000256" key="2">
    <source>
        <dbReference type="ARBA" id="ARBA00022692"/>
    </source>
</evidence>
<feature type="transmembrane region" description="Helical" evidence="7">
    <location>
        <begin position="140"/>
        <end position="159"/>
    </location>
</feature>
<dbReference type="GO" id="GO:0005886">
    <property type="term" value="C:plasma membrane"/>
    <property type="evidence" value="ECO:0007669"/>
    <property type="project" value="UniProtKB-SubCell"/>
</dbReference>
<reference evidence="10 11" key="1">
    <citation type="submission" date="2020-08" db="EMBL/GenBank/DDBJ databases">
        <title>Genomic Encyclopedia of Type Strains, Phase IV (KMG-IV): sequencing the most valuable type-strain genomes for metagenomic binning, comparative biology and taxonomic classification.</title>
        <authorList>
            <person name="Goeker M."/>
        </authorList>
    </citation>
    <scope>NUCLEOTIDE SEQUENCE [LARGE SCALE GENOMIC DNA]</scope>
    <source>
        <strain evidence="10 11">DSM 17245</strain>
    </source>
</reference>
<dbReference type="Pfam" id="PF00005">
    <property type="entry name" value="ABC_tran"/>
    <property type="match status" value="1"/>
</dbReference>
<evidence type="ECO:0000256" key="4">
    <source>
        <dbReference type="ARBA" id="ARBA00022840"/>
    </source>
</evidence>
<evidence type="ECO:0000259" key="8">
    <source>
        <dbReference type="PROSITE" id="PS50893"/>
    </source>
</evidence>
<keyword evidence="4 10" id="KW-0067">ATP-binding</keyword>
<dbReference type="Gene3D" id="1.20.1560.10">
    <property type="entry name" value="ABC transporter type 1, transmembrane domain"/>
    <property type="match status" value="1"/>
</dbReference>
<evidence type="ECO:0000256" key="5">
    <source>
        <dbReference type="ARBA" id="ARBA00022989"/>
    </source>
</evidence>
<evidence type="ECO:0000313" key="11">
    <source>
        <dbReference type="Proteomes" id="UP000522163"/>
    </source>
</evidence>
<keyword evidence="2 7" id="KW-0812">Transmembrane</keyword>
<evidence type="ECO:0000256" key="1">
    <source>
        <dbReference type="ARBA" id="ARBA00004651"/>
    </source>
</evidence>
<feature type="transmembrane region" description="Helical" evidence="7">
    <location>
        <begin position="24"/>
        <end position="44"/>
    </location>
</feature>
<evidence type="ECO:0000313" key="10">
    <source>
        <dbReference type="EMBL" id="MBB6041796.1"/>
    </source>
</evidence>
<name>A0A7W9W1C4_9FIRM</name>
<sequence>MMNWFKKQFSLTEQGAKNLQKASLYCFLTYCINMGPVMLLLYIAKLLLENAGRNAFTPWELIVPAFIILFFLYLLLSKEYVCLYNATYKESANLRKNIAETLADLPIAYFSRHDLSDLSESIMSDVERIEHALSHSVPKIVAMFFFFPIMGILMCFSNWKLSLATLLPTIFSFLLVPLSRKLVLQNNQKYYHLLRENAEAFQEHIDLHQEISSFLPDREVKEALFQKMDLQEKLHLKTEMGSFIVMGCSSIFAFLSVATVIFVGFPLYQSGSISILYFLGFIIASMKLKEIFDISKESLMEIFYIAPAVQRISEIKAAKKQEGLSTALSDFSIDFQDVSFSYNEDRTILKDVSMSVKEGELFALVGPSGCGKTTILRLLSRLYDAKSGKIFIGGKDLQNTATDSIFQKISIVFQEVNLFNTTILENIRLGRGDATEEEVREAARLANCLDFIEKLPDGFQTRIGENGAELSGGERQRLSIARAFLKDAPILLLDEIAANLDIDNERKIQESLSSLIRGKNRTVILISHRMKSIEKADRILVLSSGEVDAVGTHEELLEHSKVYRNLVEKSRLAEEFSY</sequence>
<dbReference type="GO" id="GO:0005524">
    <property type="term" value="F:ATP binding"/>
    <property type="evidence" value="ECO:0007669"/>
    <property type="project" value="UniProtKB-KW"/>
</dbReference>
<gene>
    <name evidence="10" type="ORF">HNQ46_001786</name>
</gene>
<dbReference type="SUPFAM" id="SSF52540">
    <property type="entry name" value="P-loop containing nucleoside triphosphate hydrolases"/>
    <property type="match status" value="1"/>
</dbReference>
<dbReference type="InterPro" id="IPR011527">
    <property type="entry name" value="ABC1_TM_dom"/>
</dbReference>
<feature type="transmembrane region" description="Helical" evidence="7">
    <location>
        <begin position="56"/>
        <end position="76"/>
    </location>
</feature>
<dbReference type="InterPro" id="IPR017871">
    <property type="entry name" value="ABC_transporter-like_CS"/>
</dbReference>
<feature type="transmembrane region" description="Helical" evidence="7">
    <location>
        <begin position="243"/>
        <end position="265"/>
    </location>
</feature>
<evidence type="ECO:0000259" key="9">
    <source>
        <dbReference type="PROSITE" id="PS50929"/>
    </source>
</evidence>
<dbReference type="FunFam" id="3.40.50.300:FF:001443">
    <property type="entry name" value="ABC transporter, ATP-binding protein"/>
    <property type="match status" value="1"/>
</dbReference>
<dbReference type="InterPro" id="IPR003439">
    <property type="entry name" value="ABC_transporter-like_ATP-bd"/>
</dbReference>
<dbReference type="InterPro" id="IPR036640">
    <property type="entry name" value="ABC1_TM_sf"/>
</dbReference>
<keyword evidence="3" id="KW-0547">Nucleotide-binding</keyword>
<proteinExistence type="predicted"/>
<accession>A0A7W9W1C4</accession>
<dbReference type="PANTHER" id="PTHR43394:SF1">
    <property type="entry name" value="ATP-BINDING CASSETTE SUB-FAMILY B MEMBER 10, MITOCHONDRIAL"/>
    <property type="match status" value="1"/>
</dbReference>
<dbReference type="Proteomes" id="UP000522163">
    <property type="component" value="Unassembled WGS sequence"/>
</dbReference>
<dbReference type="InterPro" id="IPR039421">
    <property type="entry name" value="Type_1_exporter"/>
</dbReference>
<feature type="domain" description="ABC transporter" evidence="8">
    <location>
        <begin position="333"/>
        <end position="569"/>
    </location>
</feature>
<dbReference type="RefSeq" id="WP_183684366.1">
    <property type="nucleotide sequence ID" value="NZ_JACHHH010000009.1"/>
</dbReference>
<dbReference type="AlphaFoldDB" id="A0A7W9W1C4"/>
<organism evidence="10 11">
    <name type="scientific">Oribacterium sinus</name>
    <dbReference type="NCBI Taxonomy" id="237576"/>
    <lineage>
        <taxon>Bacteria</taxon>
        <taxon>Bacillati</taxon>
        <taxon>Bacillota</taxon>
        <taxon>Clostridia</taxon>
        <taxon>Lachnospirales</taxon>
        <taxon>Lachnospiraceae</taxon>
        <taxon>Oribacterium</taxon>
    </lineage>
</organism>
<dbReference type="Pfam" id="PF00664">
    <property type="entry name" value="ABC_membrane"/>
    <property type="match status" value="1"/>
</dbReference>
<protein>
    <submittedName>
        <fullName evidence="10">ATP-binding cassette subfamily B protein</fullName>
    </submittedName>
</protein>
<evidence type="ECO:0000256" key="6">
    <source>
        <dbReference type="ARBA" id="ARBA00023136"/>
    </source>
</evidence>
<dbReference type="PROSITE" id="PS50929">
    <property type="entry name" value="ABC_TM1F"/>
    <property type="match status" value="1"/>
</dbReference>
<dbReference type="Gene3D" id="3.40.50.300">
    <property type="entry name" value="P-loop containing nucleotide triphosphate hydrolases"/>
    <property type="match status" value="1"/>
</dbReference>
<dbReference type="SUPFAM" id="SSF90123">
    <property type="entry name" value="ABC transporter transmembrane region"/>
    <property type="match status" value="1"/>
</dbReference>
<dbReference type="GO" id="GO:0015421">
    <property type="term" value="F:ABC-type oligopeptide transporter activity"/>
    <property type="evidence" value="ECO:0007669"/>
    <property type="project" value="TreeGrafter"/>
</dbReference>